<evidence type="ECO:0000313" key="2">
    <source>
        <dbReference type="Proteomes" id="UP000799750"/>
    </source>
</evidence>
<reference evidence="1" key="1">
    <citation type="journal article" date="2020" name="Stud. Mycol.">
        <title>101 Dothideomycetes genomes: a test case for predicting lifestyles and emergence of pathogens.</title>
        <authorList>
            <person name="Haridas S."/>
            <person name="Albert R."/>
            <person name="Binder M."/>
            <person name="Bloem J."/>
            <person name="Labutti K."/>
            <person name="Salamov A."/>
            <person name="Andreopoulos B."/>
            <person name="Baker S."/>
            <person name="Barry K."/>
            <person name="Bills G."/>
            <person name="Bluhm B."/>
            <person name="Cannon C."/>
            <person name="Castanera R."/>
            <person name="Culley D."/>
            <person name="Daum C."/>
            <person name="Ezra D."/>
            <person name="Gonzalez J."/>
            <person name="Henrissat B."/>
            <person name="Kuo A."/>
            <person name="Liang C."/>
            <person name="Lipzen A."/>
            <person name="Lutzoni F."/>
            <person name="Magnuson J."/>
            <person name="Mondo S."/>
            <person name="Nolan M."/>
            <person name="Ohm R."/>
            <person name="Pangilinan J."/>
            <person name="Park H.-J."/>
            <person name="Ramirez L."/>
            <person name="Alfaro M."/>
            <person name="Sun H."/>
            <person name="Tritt A."/>
            <person name="Yoshinaga Y."/>
            <person name="Zwiers L.-H."/>
            <person name="Turgeon B."/>
            <person name="Goodwin S."/>
            <person name="Spatafora J."/>
            <person name="Crous P."/>
            <person name="Grigoriev I."/>
        </authorList>
    </citation>
    <scope>NUCLEOTIDE SEQUENCE</scope>
    <source>
        <strain evidence="1">CBS 269.34</strain>
    </source>
</reference>
<dbReference type="EMBL" id="MU004196">
    <property type="protein sequence ID" value="KAF2490810.1"/>
    <property type="molecule type" value="Genomic_DNA"/>
</dbReference>
<organism evidence="1 2">
    <name type="scientific">Lophium mytilinum</name>
    <dbReference type="NCBI Taxonomy" id="390894"/>
    <lineage>
        <taxon>Eukaryota</taxon>
        <taxon>Fungi</taxon>
        <taxon>Dikarya</taxon>
        <taxon>Ascomycota</taxon>
        <taxon>Pezizomycotina</taxon>
        <taxon>Dothideomycetes</taxon>
        <taxon>Pleosporomycetidae</taxon>
        <taxon>Mytilinidiales</taxon>
        <taxon>Mytilinidiaceae</taxon>
        <taxon>Lophium</taxon>
    </lineage>
</organism>
<sequence>MPPSSSPLPTLFLTEALLKVAGGAYFLLSPSTILGLTSVPPFPASSLTLIQHLGSQTLAFSIPLFLASRNTPQAIASRRIVYWAVLAREGFLMTTLLWQIWKFEGGGEGRREGEFTREGLWRWVAELAPFVVGRVAVLGWRGEWFG</sequence>
<keyword evidence="2" id="KW-1185">Reference proteome</keyword>
<dbReference type="Proteomes" id="UP000799750">
    <property type="component" value="Unassembled WGS sequence"/>
</dbReference>
<accession>A0A6A6QFN4</accession>
<protein>
    <submittedName>
        <fullName evidence="1">Uncharacterized protein</fullName>
    </submittedName>
</protein>
<evidence type="ECO:0000313" key="1">
    <source>
        <dbReference type="EMBL" id="KAF2490810.1"/>
    </source>
</evidence>
<gene>
    <name evidence="1" type="ORF">BU16DRAFT_621511</name>
</gene>
<proteinExistence type="predicted"/>
<dbReference type="OrthoDB" id="4731394at2759"/>
<dbReference type="AlphaFoldDB" id="A0A6A6QFN4"/>
<name>A0A6A6QFN4_9PEZI</name>